<feature type="region of interest" description="Disordered" evidence="3">
    <location>
        <begin position="50"/>
        <end position="81"/>
    </location>
</feature>
<dbReference type="SUPFAM" id="SSF55486">
    <property type="entry name" value="Metalloproteases ('zincins'), catalytic domain"/>
    <property type="match status" value="1"/>
</dbReference>
<evidence type="ECO:0000259" key="4">
    <source>
        <dbReference type="PROSITE" id="PS51864"/>
    </source>
</evidence>
<sequence length="222" mass="25512">MRLGSRRFFRNFIQEWVILFHPVDPQQVEKTVAARSARFLSAPLFNRKSPLERDNTPHEDQRLLSRRDGFKERAEEDMEDTQRLGRSSVRLSLRCRVKLPGMLYPPLIPALSVIIGASVVSSLPRQLEPVEFFEEDIILSDEEMRVILGQEEQVDYYRDIGGGEWPRGVLYYDFAPGEFGPSQTSAVLDAMAEIERYSCVRFQRRTAAEPTYVLLRNTGGQG</sequence>
<feature type="compositionally biased region" description="Basic and acidic residues" evidence="3">
    <location>
        <begin position="50"/>
        <end position="74"/>
    </location>
</feature>
<reference evidence="5 6" key="1">
    <citation type="submission" date="2024-07" db="EMBL/GenBank/DDBJ databases">
        <title>Chromosome-level genome assembly of the water stick insect Ranatra chinensis (Heteroptera: Nepidae).</title>
        <authorList>
            <person name="Liu X."/>
        </authorList>
    </citation>
    <scope>NUCLEOTIDE SEQUENCE [LARGE SCALE GENOMIC DNA]</scope>
    <source>
        <strain evidence="5">Cailab_2021Rc</strain>
        <tissue evidence="5">Muscle</tissue>
    </source>
</reference>
<dbReference type="AlphaFoldDB" id="A0ABD0Y2S9"/>
<dbReference type="Proteomes" id="UP001558652">
    <property type="component" value="Unassembled WGS sequence"/>
</dbReference>
<dbReference type="Gene3D" id="3.40.390.10">
    <property type="entry name" value="Collagenase (Catalytic Domain)"/>
    <property type="match status" value="1"/>
</dbReference>
<proteinExistence type="predicted"/>
<evidence type="ECO:0000256" key="2">
    <source>
        <dbReference type="PROSITE-ProRule" id="PRU01211"/>
    </source>
</evidence>
<keyword evidence="6" id="KW-1185">Reference proteome</keyword>
<dbReference type="InterPro" id="IPR024079">
    <property type="entry name" value="MetalloPept_cat_dom_sf"/>
</dbReference>
<gene>
    <name evidence="5" type="ORF">AAG570_004097</name>
</gene>
<accession>A0ABD0Y2S9</accession>
<dbReference type="PROSITE" id="PS51864">
    <property type="entry name" value="ASTACIN"/>
    <property type="match status" value="1"/>
</dbReference>
<dbReference type="InterPro" id="IPR001506">
    <property type="entry name" value="Peptidase_M12A"/>
</dbReference>
<name>A0ABD0Y2S9_9HEMI</name>
<organism evidence="5 6">
    <name type="scientific">Ranatra chinensis</name>
    <dbReference type="NCBI Taxonomy" id="642074"/>
    <lineage>
        <taxon>Eukaryota</taxon>
        <taxon>Metazoa</taxon>
        <taxon>Ecdysozoa</taxon>
        <taxon>Arthropoda</taxon>
        <taxon>Hexapoda</taxon>
        <taxon>Insecta</taxon>
        <taxon>Pterygota</taxon>
        <taxon>Neoptera</taxon>
        <taxon>Paraneoptera</taxon>
        <taxon>Hemiptera</taxon>
        <taxon>Heteroptera</taxon>
        <taxon>Panheteroptera</taxon>
        <taxon>Nepomorpha</taxon>
        <taxon>Nepidae</taxon>
        <taxon>Ranatrinae</taxon>
        <taxon>Ranatra</taxon>
    </lineage>
</organism>
<dbReference type="EMBL" id="JBFDAA010000015">
    <property type="protein sequence ID" value="KAL1117782.1"/>
    <property type="molecule type" value="Genomic_DNA"/>
</dbReference>
<evidence type="ECO:0000256" key="1">
    <source>
        <dbReference type="ARBA" id="ARBA00001947"/>
    </source>
</evidence>
<evidence type="ECO:0000313" key="6">
    <source>
        <dbReference type="Proteomes" id="UP001558652"/>
    </source>
</evidence>
<protein>
    <recommendedName>
        <fullName evidence="4">Peptidase M12A domain-containing protein</fullName>
    </recommendedName>
</protein>
<evidence type="ECO:0000256" key="3">
    <source>
        <dbReference type="SAM" id="MobiDB-lite"/>
    </source>
</evidence>
<comment type="caution">
    <text evidence="2">Lacks conserved residue(s) required for the propagation of feature annotation.</text>
</comment>
<comment type="cofactor">
    <cofactor evidence="1">
        <name>Zn(2+)</name>
        <dbReference type="ChEBI" id="CHEBI:29105"/>
    </cofactor>
</comment>
<comment type="caution">
    <text evidence="5">The sequence shown here is derived from an EMBL/GenBank/DDBJ whole genome shotgun (WGS) entry which is preliminary data.</text>
</comment>
<feature type="domain" description="Peptidase M12A" evidence="4">
    <location>
        <begin position="158"/>
        <end position="222"/>
    </location>
</feature>
<evidence type="ECO:0000313" key="5">
    <source>
        <dbReference type="EMBL" id="KAL1117782.1"/>
    </source>
</evidence>